<comment type="caution">
    <text evidence="3">The sequence shown here is derived from an EMBL/GenBank/DDBJ whole genome shotgun (WGS) entry which is preliminary data.</text>
</comment>
<reference evidence="3 4" key="2">
    <citation type="submission" date="2018-07" db="EMBL/GenBank/DDBJ databases">
        <title>Pontibacter sp. 2b14 genomic sequence and assembly.</title>
        <authorList>
            <person name="Du Z.-J."/>
        </authorList>
    </citation>
    <scope>NUCLEOTIDE SEQUENCE [LARGE SCALE GENOMIC DNA]</scope>
    <source>
        <strain evidence="3 4">2b14</strain>
    </source>
</reference>
<evidence type="ECO:0000313" key="3">
    <source>
        <dbReference type="EMBL" id="RAU82102.1"/>
    </source>
</evidence>
<dbReference type="OrthoDB" id="1001536at2"/>
<dbReference type="SUPFAM" id="SSF56925">
    <property type="entry name" value="OMPA-like"/>
    <property type="match status" value="1"/>
</dbReference>
<evidence type="ECO:0000256" key="1">
    <source>
        <dbReference type="SAM" id="SignalP"/>
    </source>
</evidence>
<name>A0A364RCT4_9BACT</name>
<protein>
    <submittedName>
        <fullName evidence="3">PorT family protein</fullName>
    </submittedName>
</protein>
<organism evidence="3 4">
    <name type="scientific">Pontibacter arcticus</name>
    <dbReference type="NCBI Taxonomy" id="2080288"/>
    <lineage>
        <taxon>Bacteria</taxon>
        <taxon>Pseudomonadati</taxon>
        <taxon>Bacteroidota</taxon>
        <taxon>Cytophagia</taxon>
        <taxon>Cytophagales</taxon>
        <taxon>Hymenobacteraceae</taxon>
        <taxon>Pontibacter</taxon>
    </lineage>
</organism>
<dbReference type="InterPro" id="IPR011250">
    <property type="entry name" value="OMP/PagP_B-barrel"/>
</dbReference>
<feature type="chain" id="PRO_5016719488" evidence="1">
    <location>
        <begin position="21"/>
        <end position="201"/>
    </location>
</feature>
<dbReference type="InterPro" id="IPR025665">
    <property type="entry name" value="Beta-barrel_OMP_2"/>
</dbReference>
<reference evidence="3 4" key="1">
    <citation type="submission" date="2018-06" db="EMBL/GenBank/DDBJ databases">
        <authorList>
            <person name="Liu Z.-W."/>
        </authorList>
    </citation>
    <scope>NUCLEOTIDE SEQUENCE [LARGE SCALE GENOMIC DNA]</scope>
    <source>
        <strain evidence="3 4">2b14</strain>
    </source>
</reference>
<dbReference type="EMBL" id="QMDV01000003">
    <property type="protein sequence ID" value="RAU82102.1"/>
    <property type="molecule type" value="Genomic_DNA"/>
</dbReference>
<dbReference type="Pfam" id="PF13568">
    <property type="entry name" value="OMP_b-brl_2"/>
    <property type="match status" value="1"/>
</dbReference>
<gene>
    <name evidence="3" type="ORF">DP923_09830</name>
</gene>
<evidence type="ECO:0000259" key="2">
    <source>
        <dbReference type="Pfam" id="PF13568"/>
    </source>
</evidence>
<sequence>MKKIFLLIAVVLAAYSTSMAQTFQAGLKAGISASKVTVKDLQNSPEEYDNPENIAGYHAGIFTRFQVAGVFLQPEAMVVSSGGKIEFTDAATGGVQTSEFDFNRLDVPIMLGYNFLKVLRVQAGPVASVVFDAKQQDVEIDEYMNRTDWGWQAGVGVDLAALTLDLRYENIGRDFTNTVQQSSGKYKTEQFILSLGFKLVK</sequence>
<dbReference type="AlphaFoldDB" id="A0A364RCT4"/>
<keyword evidence="1" id="KW-0732">Signal</keyword>
<dbReference type="Proteomes" id="UP000251692">
    <property type="component" value="Unassembled WGS sequence"/>
</dbReference>
<accession>A0A364RCT4</accession>
<proteinExistence type="predicted"/>
<feature type="signal peptide" evidence="1">
    <location>
        <begin position="1"/>
        <end position="20"/>
    </location>
</feature>
<feature type="domain" description="Outer membrane protein beta-barrel" evidence="2">
    <location>
        <begin position="19"/>
        <end position="169"/>
    </location>
</feature>
<keyword evidence="4" id="KW-1185">Reference proteome</keyword>
<evidence type="ECO:0000313" key="4">
    <source>
        <dbReference type="Proteomes" id="UP000251692"/>
    </source>
</evidence>
<dbReference type="RefSeq" id="WP_112305695.1">
    <property type="nucleotide sequence ID" value="NZ_QMDV01000003.1"/>
</dbReference>